<evidence type="ECO:0000313" key="2">
    <source>
        <dbReference type="EMBL" id="KAH3788111.1"/>
    </source>
</evidence>
<keyword evidence="3" id="KW-1185">Reference proteome</keyword>
<proteinExistence type="predicted"/>
<accession>A0A9D4F162</accession>
<protein>
    <submittedName>
        <fullName evidence="2">Uncharacterized protein</fullName>
    </submittedName>
</protein>
<dbReference type="EMBL" id="JAIWYP010000008">
    <property type="protein sequence ID" value="KAH3788111.1"/>
    <property type="molecule type" value="Genomic_DNA"/>
</dbReference>
<feature type="compositionally biased region" description="Basic and acidic residues" evidence="1">
    <location>
        <begin position="31"/>
        <end position="45"/>
    </location>
</feature>
<sequence length="77" mass="8639">MIEIADDVVKEVERIPLSFSISRILSNTDEQESRGSSEDVTESVHRLPKQHGAKIQYYTPLTETGADCHFGKAQHNP</sequence>
<reference evidence="2" key="2">
    <citation type="submission" date="2020-11" db="EMBL/GenBank/DDBJ databases">
        <authorList>
            <person name="McCartney M.A."/>
            <person name="Auch B."/>
            <person name="Kono T."/>
            <person name="Mallez S."/>
            <person name="Becker A."/>
            <person name="Gohl D.M."/>
            <person name="Silverstein K.A.T."/>
            <person name="Koren S."/>
            <person name="Bechman K.B."/>
            <person name="Herman A."/>
            <person name="Abrahante J.E."/>
            <person name="Garbe J."/>
        </authorList>
    </citation>
    <scope>NUCLEOTIDE SEQUENCE</scope>
    <source>
        <strain evidence="2">Duluth1</strain>
        <tissue evidence="2">Whole animal</tissue>
    </source>
</reference>
<feature type="region of interest" description="Disordered" evidence="1">
    <location>
        <begin position="24"/>
        <end position="52"/>
    </location>
</feature>
<reference evidence="2" key="1">
    <citation type="journal article" date="2019" name="bioRxiv">
        <title>The Genome of the Zebra Mussel, Dreissena polymorpha: A Resource for Invasive Species Research.</title>
        <authorList>
            <person name="McCartney M.A."/>
            <person name="Auch B."/>
            <person name="Kono T."/>
            <person name="Mallez S."/>
            <person name="Zhang Y."/>
            <person name="Obille A."/>
            <person name="Becker A."/>
            <person name="Abrahante J.E."/>
            <person name="Garbe J."/>
            <person name="Badalamenti J.P."/>
            <person name="Herman A."/>
            <person name="Mangelson H."/>
            <person name="Liachko I."/>
            <person name="Sullivan S."/>
            <person name="Sone E.D."/>
            <person name="Koren S."/>
            <person name="Silverstein K.A.T."/>
            <person name="Beckman K.B."/>
            <person name="Gohl D.M."/>
        </authorList>
    </citation>
    <scope>NUCLEOTIDE SEQUENCE</scope>
    <source>
        <strain evidence="2">Duluth1</strain>
        <tissue evidence="2">Whole animal</tissue>
    </source>
</reference>
<gene>
    <name evidence="2" type="ORF">DPMN_166242</name>
</gene>
<dbReference type="AlphaFoldDB" id="A0A9D4F162"/>
<evidence type="ECO:0000313" key="3">
    <source>
        <dbReference type="Proteomes" id="UP000828390"/>
    </source>
</evidence>
<dbReference type="Proteomes" id="UP000828390">
    <property type="component" value="Unassembled WGS sequence"/>
</dbReference>
<evidence type="ECO:0000256" key="1">
    <source>
        <dbReference type="SAM" id="MobiDB-lite"/>
    </source>
</evidence>
<comment type="caution">
    <text evidence="2">The sequence shown here is derived from an EMBL/GenBank/DDBJ whole genome shotgun (WGS) entry which is preliminary data.</text>
</comment>
<organism evidence="2 3">
    <name type="scientific">Dreissena polymorpha</name>
    <name type="common">Zebra mussel</name>
    <name type="synonym">Mytilus polymorpha</name>
    <dbReference type="NCBI Taxonomy" id="45954"/>
    <lineage>
        <taxon>Eukaryota</taxon>
        <taxon>Metazoa</taxon>
        <taxon>Spiralia</taxon>
        <taxon>Lophotrochozoa</taxon>
        <taxon>Mollusca</taxon>
        <taxon>Bivalvia</taxon>
        <taxon>Autobranchia</taxon>
        <taxon>Heteroconchia</taxon>
        <taxon>Euheterodonta</taxon>
        <taxon>Imparidentia</taxon>
        <taxon>Neoheterodontei</taxon>
        <taxon>Myida</taxon>
        <taxon>Dreissenoidea</taxon>
        <taxon>Dreissenidae</taxon>
        <taxon>Dreissena</taxon>
    </lineage>
</organism>
<name>A0A9D4F162_DREPO</name>